<dbReference type="RefSeq" id="YP_009205415.1">
    <property type="nucleotide sequence ID" value="NC_028877.1"/>
</dbReference>
<dbReference type="Proteomes" id="UP000030210">
    <property type="component" value="Segment"/>
</dbReference>
<name>A0A0A0RLV6_9CAUD</name>
<protein>
    <submittedName>
        <fullName evidence="1">Uncharacterized protein</fullName>
    </submittedName>
</protein>
<sequence length="94" mass="10663">MPTAQKAAMLQPVSKHFLEWFAGDAEEALQKSARIKFEELGQVVGNITSKVFERESIGGITFPWEYEIDGEIVRIPDDFVMIRYEAFVIPKEAA</sequence>
<proteinExistence type="predicted"/>
<dbReference type="KEGG" id="vg:26632054"/>
<evidence type="ECO:0000313" key="2">
    <source>
        <dbReference type="Proteomes" id="UP000030210"/>
    </source>
</evidence>
<keyword evidence="2" id="KW-1185">Reference proteome</keyword>
<evidence type="ECO:0000313" key="1">
    <source>
        <dbReference type="EMBL" id="AIW02936.1"/>
    </source>
</evidence>
<reference evidence="1 2" key="1">
    <citation type="submission" date="2014-09" db="EMBL/GenBank/DDBJ databases">
        <authorList>
            <person name="King A.R."/>
            <person name="Cook R.C."/>
            <person name="Khenner E.M."/>
            <person name="Owens N.L."/>
            <person name="Sharma A."/>
            <person name="Stairs E.N."/>
            <person name="King R.A."/>
            <person name="Rinehart C.A."/>
            <person name="Serrano M.G."/>
            <person name="Buck G."/>
            <person name="Lee V."/>
            <person name="Wang Y."/>
            <person name="Carvalho R."/>
            <person name="Voegtly L."/>
            <person name="Shi R."/>
            <person name="Duckworth R."/>
            <person name="Johnson A."/>
            <person name="Loviza R."/>
            <person name="Walstead R."/>
            <person name="Shah Z."/>
            <person name="Kiflezghi M."/>
            <person name="Wade K."/>
            <person name="Anders K.R."/>
            <person name="Braun M.A."/>
            <person name="Delesalle V.A."/>
            <person name="Hughes L.E."/>
            <person name="Ware V.C."/>
            <person name="Bradley K.W."/>
            <person name="Barker L.P."/>
            <person name="Asai D.J."/>
            <person name="Bowman C.A."/>
            <person name="Russell D.A."/>
            <person name="Pope W.H."/>
            <person name="Jacobs-Sera D."/>
            <person name="Hendrix R.W."/>
            <person name="Hatfull G.F."/>
        </authorList>
    </citation>
    <scope>NUCLEOTIDE SEQUENCE [LARGE SCALE GENOMIC DNA]</scope>
</reference>
<dbReference type="EMBL" id="KM677210">
    <property type="protein sequence ID" value="AIW02936.1"/>
    <property type="molecule type" value="Genomic_DNA"/>
</dbReference>
<dbReference type="OrthoDB" id="19697at10239"/>
<accession>A0A0A0RLV6</accession>
<organism evidence="1 2">
    <name type="scientific">Mycobacterium phage Larenn</name>
    <dbReference type="NCBI Taxonomy" id="1560285"/>
    <lineage>
        <taxon>Viruses</taxon>
        <taxon>Duplodnaviria</taxon>
        <taxon>Heunggongvirae</taxon>
        <taxon>Uroviricota</taxon>
        <taxon>Caudoviricetes</taxon>
        <taxon>Turbidovirus</taxon>
        <taxon>Turbidovirus larenn</taxon>
    </lineage>
</organism>
<dbReference type="GeneID" id="26632054"/>
<gene>
    <name evidence="1" type="ORF">PBI_LARENN_41</name>
</gene>